<evidence type="ECO:0000256" key="1">
    <source>
        <dbReference type="SAM" id="MobiDB-lite"/>
    </source>
</evidence>
<sequence length="116" mass="13042">NNGSGVLNMQILLSSYNPANLNLPAITMLRMAEDNDNICCTTAEPNQTNVKNRRNVLNHSGKGDKMLILSDNRSGGRDDSLNDDERIEEIMYFVEDMIVKDSNSHLLKEGFEQPEE</sequence>
<protein>
    <submittedName>
        <fullName evidence="2">2969_t:CDS:1</fullName>
    </submittedName>
</protein>
<reference evidence="2" key="1">
    <citation type="submission" date="2021-06" db="EMBL/GenBank/DDBJ databases">
        <authorList>
            <person name="Kallberg Y."/>
            <person name="Tangrot J."/>
            <person name="Rosling A."/>
        </authorList>
    </citation>
    <scope>NUCLEOTIDE SEQUENCE</scope>
    <source>
        <strain evidence="2">CL551</strain>
    </source>
</reference>
<dbReference type="EMBL" id="CAJVPV010053725">
    <property type="protein sequence ID" value="CAG8782307.1"/>
    <property type="molecule type" value="Genomic_DNA"/>
</dbReference>
<evidence type="ECO:0000313" key="2">
    <source>
        <dbReference type="EMBL" id="CAG8782307.1"/>
    </source>
</evidence>
<accession>A0A9N9JHH5</accession>
<name>A0A9N9JHH5_9GLOM</name>
<feature type="region of interest" description="Disordered" evidence="1">
    <location>
        <begin position="61"/>
        <end position="82"/>
    </location>
</feature>
<feature type="non-terminal residue" evidence="2">
    <location>
        <position position="116"/>
    </location>
</feature>
<dbReference type="Proteomes" id="UP000789342">
    <property type="component" value="Unassembled WGS sequence"/>
</dbReference>
<keyword evidence="3" id="KW-1185">Reference proteome</keyword>
<evidence type="ECO:0000313" key="3">
    <source>
        <dbReference type="Proteomes" id="UP000789342"/>
    </source>
</evidence>
<comment type="caution">
    <text evidence="2">The sequence shown here is derived from an EMBL/GenBank/DDBJ whole genome shotgun (WGS) entry which is preliminary data.</text>
</comment>
<dbReference type="AlphaFoldDB" id="A0A9N9JHH5"/>
<proteinExistence type="predicted"/>
<gene>
    <name evidence="2" type="ORF">AMORRO_LOCUS17429</name>
</gene>
<organism evidence="2 3">
    <name type="scientific">Acaulospora morrowiae</name>
    <dbReference type="NCBI Taxonomy" id="94023"/>
    <lineage>
        <taxon>Eukaryota</taxon>
        <taxon>Fungi</taxon>
        <taxon>Fungi incertae sedis</taxon>
        <taxon>Mucoromycota</taxon>
        <taxon>Glomeromycotina</taxon>
        <taxon>Glomeromycetes</taxon>
        <taxon>Diversisporales</taxon>
        <taxon>Acaulosporaceae</taxon>
        <taxon>Acaulospora</taxon>
    </lineage>
</organism>